<reference evidence="4" key="1">
    <citation type="submission" date="2022-10" db="EMBL/GenBank/DDBJ databases">
        <title>Catenovulum adriacola sp. nov. isolated in the Harbour of Susak.</title>
        <authorList>
            <person name="Schoch T."/>
            <person name="Reich S.J."/>
            <person name="Stoeferle S."/>
            <person name="Flaiz M."/>
            <person name="Kazda M."/>
            <person name="Riedel C.U."/>
            <person name="Duerre P."/>
        </authorList>
    </citation>
    <scope>NUCLEOTIDE SEQUENCE</scope>
    <source>
        <strain evidence="4">TS8</strain>
    </source>
</reference>
<proteinExistence type="predicted"/>
<feature type="modified residue" description="4-aspartylphosphate" evidence="1">
    <location>
        <position position="61"/>
    </location>
</feature>
<dbReference type="InterPro" id="IPR019734">
    <property type="entry name" value="TPR_rpt"/>
</dbReference>
<dbReference type="Pfam" id="PF00072">
    <property type="entry name" value="Response_reg"/>
    <property type="match status" value="1"/>
</dbReference>
<sequence>MSSNLNYPEQNFLVVDDQRPFQLMLKGILVNLGIRQINLVTTGEAALQACKERDYDFILIDYNLGGHRKNGRQLIEELKQKKLLKPSCVTVMVTGESHRPMVLGAIELQPDDYLMKPFSQNVLKLRLEKAFKKRHALKFIFSAMHKGDTTRAITECRTLISENSRYRNACNNLLAELLCNAGLYDQAEYLLNKLLEVKPYTWGQVQLSRTYLYQKRYPLAAKLAHQVILQSPLVIDAYDLSAQALVGMNRLPNALEMAIKAVELSPYSIERQYQLCDIARLNGMYDIVKDACFAILEMSRKSVYQDPVHFFNYIRATITAAQHCDDKHEKNKLKQEASLALQRGRHDDIKELKNNYNLFEELCRAQIEVLDNKLLTAKRQFYKLHSHIQNLEHNYIPNELSFDALSIMYNIGEFEMAEQIINHPEYQASDNQFVKDSLAHLQDLNQDKQQTFTELNKEGIYAYKEGDYRLAAQRFEQALQSAPMNTGGTLNLILAILQLFKKVDKYPDDLLKKVKQAFHNLQGVELPEIQQQRLADLNEQYKKLIFDKDNKQRRK</sequence>
<dbReference type="InterPro" id="IPR001789">
    <property type="entry name" value="Sig_transdc_resp-reg_receiver"/>
</dbReference>
<evidence type="ECO:0000256" key="2">
    <source>
        <dbReference type="PROSITE-ProRule" id="PRU00339"/>
    </source>
</evidence>
<evidence type="ECO:0000313" key="5">
    <source>
        <dbReference type="Proteomes" id="UP001163726"/>
    </source>
</evidence>
<dbReference type="InterPro" id="IPR052048">
    <property type="entry name" value="ST_Response_Regulator"/>
</dbReference>
<name>A0ABY7ARV7_9ALTE</name>
<dbReference type="Proteomes" id="UP001163726">
    <property type="component" value="Chromosome"/>
</dbReference>
<dbReference type="Gene3D" id="1.25.40.10">
    <property type="entry name" value="Tetratricopeptide repeat domain"/>
    <property type="match status" value="2"/>
</dbReference>
<dbReference type="CDD" id="cd17589">
    <property type="entry name" value="REC_TPR"/>
    <property type="match status" value="1"/>
</dbReference>
<dbReference type="EMBL" id="CP109965">
    <property type="protein sequence ID" value="WAJ71089.1"/>
    <property type="molecule type" value="Genomic_DNA"/>
</dbReference>
<dbReference type="PANTHER" id="PTHR43228:SF1">
    <property type="entry name" value="TWO-COMPONENT RESPONSE REGULATOR ARR22"/>
    <property type="match status" value="1"/>
</dbReference>
<dbReference type="InterPro" id="IPR011990">
    <property type="entry name" value="TPR-like_helical_dom_sf"/>
</dbReference>
<evidence type="ECO:0000313" key="4">
    <source>
        <dbReference type="EMBL" id="WAJ71089.1"/>
    </source>
</evidence>
<dbReference type="SUPFAM" id="SSF52172">
    <property type="entry name" value="CheY-like"/>
    <property type="match status" value="1"/>
</dbReference>
<dbReference type="SUPFAM" id="SSF48452">
    <property type="entry name" value="TPR-like"/>
    <property type="match status" value="1"/>
</dbReference>
<accession>A0ABY7ARV7</accession>
<keyword evidence="5" id="KW-1185">Reference proteome</keyword>
<gene>
    <name evidence="4" type="ORF">OLW01_04590</name>
</gene>
<organism evidence="4 5">
    <name type="scientific">Catenovulum adriaticum</name>
    <dbReference type="NCBI Taxonomy" id="2984846"/>
    <lineage>
        <taxon>Bacteria</taxon>
        <taxon>Pseudomonadati</taxon>
        <taxon>Pseudomonadota</taxon>
        <taxon>Gammaproteobacteria</taxon>
        <taxon>Alteromonadales</taxon>
        <taxon>Alteromonadaceae</taxon>
        <taxon>Catenovulum</taxon>
    </lineage>
</organism>
<feature type="domain" description="Response regulatory" evidence="3">
    <location>
        <begin position="11"/>
        <end position="131"/>
    </location>
</feature>
<dbReference type="InterPro" id="IPR011006">
    <property type="entry name" value="CheY-like_superfamily"/>
</dbReference>
<dbReference type="Gene3D" id="3.40.50.2300">
    <property type="match status" value="1"/>
</dbReference>
<feature type="repeat" description="TPR" evidence="2">
    <location>
        <begin position="452"/>
        <end position="485"/>
    </location>
</feature>
<evidence type="ECO:0000259" key="3">
    <source>
        <dbReference type="PROSITE" id="PS50110"/>
    </source>
</evidence>
<dbReference type="PROSITE" id="PS50110">
    <property type="entry name" value="RESPONSE_REGULATORY"/>
    <property type="match status" value="1"/>
</dbReference>
<dbReference type="SMART" id="SM00448">
    <property type="entry name" value="REC"/>
    <property type="match status" value="1"/>
</dbReference>
<dbReference type="RefSeq" id="WP_268075553.1">
    <property type="nucleotide sequence ID" value="NZ_CP109965.1"/>
</dbReference>
<keyword evidence="2" id="KW-0802">TPR repeat</keyword>
<protein>
    <submittedName>
        <fullName evidence="4">Response regulator</fullName>
    </submittedName>
</protein>
<dbReference type="PROSITE" id="PS50005">
    <property type="entry name" value="TPR"/>
    <property type="match status" value="1"/>
</dbReference>
<evidence type="ECO:0000256" key="1">
    <source>
        <dbReference type="PROSITE-ProRule" id="PRU00169"/>
    </source>
</evidence>
<dbReference type="PANTHER" id="PTHR43228">
    <property type="entry name" value="TWO-COMPONENT RESPONSE REGULATOR"/>
    <property type="match status" value="1"/>
</dbReference>
<keyword evidence="1" id="KW-0597">Phosphoprotein</keyword>